<evidence type="ECO:0000313" key="5">
    <source>
        <dbReference type="EMBL" id="QQR92725.1"/>
    </source>
</evidence>
<organism evidence="5">
    <name type="scientific">Candidatus Iainarchaeum sp</name>
    <dbReference type="NCBI Taxonomy" id="3101447"/>
    <lineage>
        <taxon>Archaea</taxon>
        <taxon>Candidatus Iainarchaeota</taxon>
        <taxon>Candidatus Iainarchaeia</taxon>
        <taxon>Candidatus Iainarchaeales</taxon>
        <taxon>Candidatus Iainarchaeaceae</taxon>
        <taxon>Candidatus Iainarchaeum</taxon>
    </lineage>
</organism>
<dbReference type="Gene3D" id="1.10.10.10">
    <property type="entry name" value="Winged helix-like DNA-binding domain superfamily/Winged helix DNA-binding domain"/>
    <property type="match status" value="1"/>
</dbReference>
<dbReference type="InterPro" id="IPR036388">
    <property type="entry name" value="WH-like_DNA-bd_sf"/>
</dbReference>
<dbReference type="GO" id="GO:0006412">
    <property type="term" value="P:translation"/>
    <property type="evidence" value="ECO:0007669"/>
    <property type="project" value="InterPro"/>
</dbReference>
<dbReference type="GO" id="GO:0003723">
    <property type="term" value="F:RNA binding"/>
    <property type="evidence" value="ECO:0007669"/>
    <property type="project" value="TreeGrafter"/>
</dbReference>
<dbReference type="GO" id="GO:0003735">
    <property type="term" value="F:structural constituent of ribosome"/>
    <property type="evidence" value="ECO:0007669"/>
    <property type="project" value="InterPro"/>
</dbReference>
<evidence type="ECO:0000256" key="3">
    <source>
        <dbReference type="ARBA" id="ARBA00023274"/>
    </source>
</evidence>
<dbReference type="PROSITE" id="PS00628">
    <property type="entry name" value="RIBOSOMAL_S19E"/>
    <property type="match status" value="1"/>
</dbReference>
<keyword evidence="3" id="KW-0687">Ribonucleoprotein</keyword>
<protein>
    <submittedName>
        <fullName evidence="5">30S ribosomal protein S19e</fullName>
    </submittedName>
</protein>
<evidence type="ECO:0000256" key="2">
    <source>
        <dbReference type="ARBA" id="ARBA00022980"/>
    </source>
</evidence>
<dbReference type="Proteomes" id="UP000596004">
    <property type="component" value="Chromosome"/>
</dbReference>
<feature type="compositionally biased region" description="Basic and acidic residues" evidence="4">
    <location>
        <begin position="153"/>
        <end position="192"/>
    </location>
</feature>
<dbReference type="InterPro" id="IPR018277">
    <property type="entry name" value="Ribosomal_eS19_CS"/>
</dbReference>
<dbReference type="NCBIfam" id="NF006811">
    <property type="entry name" value="PRK09333.1"/>
    <property type="match status" value="1"/>
</dbReference>
<comment type="similarity">
    <text evidence="1">Belongs to the eukaryotic ribosomal protein eS19 family.</text>
</comment>
<dbReference type="GO" id="GO:0000028">
    <property type="term" value="P:ribosomal small subunit assembly"/>
    <property type="evidence" value="ECO:0007669"/>
    <property type="project" value="TreeGrafter"/>
</dbReference>
<feature type="region of interest" description="Disordered" evidence="4">
    <location>
        <begin position="139"/>
        <end position="192"/>
    </location>
</feature>
<proteinExistence type="inferred from homology"/>
<dbReference type="GO" id="GO:0022627">
    <property type="term" value="C:cytosolic small ribosomal subunit"/>
    <property type="evidence" value="ECO:0007669"/>
    <property type="project" value="TreeGrafter"/>
</dbReference>
<gene>
    <name evidence="5" type="ORF">IPJ89_00585</name>
</gene>
<dbReference type="SUPFAM" id="SSF46785">
    <property type="entry name" value="Winged helix' DNA-binding domain"/>
    <property type="match status" value="1"/>
</dbReference>
<sequence>MGVYDVPIELLLEAISNDLKKENTVQAPAFTAYVKSGVHAERAPQNEDWYFVRCASILYRVFKDGPVGTESLRTYYGGRKARGSKPHAHRKASGKIIRLALQQLEKAKLIVTSKTGGRTITPAGQKYLNTMSKLAMEASKTRVKKKRVFQKRSKADADTREALKRGKGKASDGEAQVDKAKDKKKKGDEDSE</sequence>
<dbReference type="Pfam" id="PF01090">
    <property type="entry name" value="Ribosomal_S19e"/>
    <property type="match status" value="1"/>
</dbReference>
<keyword evidence="2 5" id="KW-0689">Ribosomal protein</keyword>
<reference evidence="5" key="1">
    <citation type="submission" date="2020-11" db="EMBL/GenBank/DDBJ databases">
        <title>Connecting structure to function with the recovery of over 1000 high-quality activated sludge metagenome-assembled genomes encoding full-length rRNA genes using long-read sequencing.</title>
        <authorList>
            <person name="Singleton C.M."/>
            <person name="Petriglieri F."/>
            <person name="Kristensen J.M."/>
            <person name="Kirkegaard R.H."/>
            <person name="Michaelsen T.Y."/>
            <person name="Andersen M.H."/>
            <person name="Karst S.M."/>
            <person name="Dueholm M.S."/>
            <person name="Nielsen P.H."/>
            <person name="Albertsen M."/>
        </authorList>
    </citation>
    <scope>NUCLEOTIDE SEQUENCE</scope>
    <source>
        <strain evidence="5">Fred_18-Q3-R57-64_BAT3C.431</strain>
    </source>
</reference>
<feature type="compositionally biased region" description="Basic residues" evidence="4">
    <location>
        <begin position="141"/>
        <end position="152"/>
    </location>
</feature>
<dbReference type="InterPro" id="IPR001266">
    <property type="entry name" value="Ribosomal_eS19"/>
</dbReference>
<dbReference type="PANTHER" id="PTHR11710:SF0">
    <property type="entry name" value="40S RIBOSOMAL PROTEIN S19"/>
    <property type="match status" value="1"/>
</dbReference>
<accession>A0A7T9DJZ0</accession>
<dbReference type="SMART" id="SM01413">
    <property type="entry name" value="Ribosomal_S19e"/>
    <property type="match status" value="1"/>
</dbReference>
<dbReference type="InterPro" id="IPR027548">
    <property type="entry name" value="Ribosomal_eS19_archaeal"/>
</dbReference>
<dbReference type="AlphaFoldDB" id="A0A7T9DJZ0"/>
<evidence type="ECO:0000256" key="4">
    <source>
        <dbReference type="SAM" id="MobiDB-lite"/>
    </source>
</evidence>
<dbReference type="PANTHER" id="PTHR11710">
    <property type="entry name" value="40S RIBOSOMAL PROTEIN S19"/>
    <property type="match status" value="1"/>
</dbReference>
<dbReference type="EMBL" id="CP064981">
    <property type="protein sequence ID" value="QQR92725.1"/>
    <property type="molecule type" value="Genomic_DNA"/>
</dbReference>
<evidence type="ECO:0000256" key="1">
    <source>
        <dbReference type="ARBA" id="ARBA00010014"/>
    </source>
</evidence>
<dbReference type="InterPro" id="IPR036390">
    <property type="entry name" value="WH_DNA-bd_sf"/>
</dbReference>
<dbReference type="FunFam" id="1.10.10.10:FF:000118">
    <property type="entry name" value="40S ribosomal protein S19"/>
    <property type="match status" value="1"/>
</dbReference>
<name>A0A7T9DJZ0_9ARCH</name>